<keyword evidence="3" id="KW-1185">Reference proteome</keyword>
<organism evidence="2 3">
    <name type="scientific">Leucocoprinus leucothites</name>
    <dbReference type="NCBI Taxonomy" id="201217"/>
    <lineage>
        <taxon>Eukaryota</taxon>
        <taxon>Fungi</taxon>
        <taxon>Dikarya</taxon>
        <taxon>Basidiomycota</taxon>
        <taxon>Agaricomycotina</taxon>
        <taxon>Agaricomycetes</taxon>
        <taxon>Agaricomycetidae</taxon>
        <taxon>Agaricales</taxon>
        <taxon>Agaricineae</taxon>
        <taxon>Agaricaceae</taxon>
        <taxon>Leucocoprinus</taxon>
    </lineage>
</organism>
<feature type="compositionally biased region" description="Low complexity" evidence="1">
    <location>
        <begin position="491"/>
        <end position="502"/>
    </location>
</feature>
<sequence>MPLYYLSIPGTIYIRNFCDRGDEPLYPHTRIDSSIRRIEVTLIPDQPTNIERLVKFTRHVLMHNEHSKSAPFHYIAQIDWSLLQNRHYDINKLIDALSGHHGLVYHLAFTNIVSGSEGFRNAELYITSTGGTGGARLKLPIHAFLDDGLVTYLSSSAGLPSPLTEVCVEDTLPLDETTLSWASRNLVRLLENRAHDIRRATFAITIPHIHTTIPTLYRLYDLTFTQPKVTSPSSSCLSSPITLTPTLEQNILTSLSPLSPSSPSPRPSSASSQISILTLPAHVFASPAIRNEVARLRRLQELKISFTSPLDIPDFGHVPTHRTGDFIHLRCLTFENGTIPQFVSLLPILFPSPFTSPSPRSSTTSPSSSPSRTLHRKFINLTLLISSLSSPMSLPTLVSSINMYIPHGTDIFKLHVKDWGVGEPKGGKWWTKAGVCSPSGVMGGNGKPAGIREGLLKVPGRVMCDLVHPCREEVGCRAKVKKRRSRRSWRKSMTSSTVSTSMFGEKEEERRGNLGSSLKIWVRKWWERWRRPSEPLKTEVLVER</sequence>
<reference evidence="2 3" key="1">
    <citation type="journal article" date="2020" name="ISME J.">
        <title>Uncovering the hidden diversity of litter-decomposition mechanisms in mushroom-forming fungi.</title>
        <authorList>
            <person name="Floudas D."/>
            <person name="Bentzer J."/>
            <person name="Ahren D."/>
            <person name="Johansson T."/>
            <person name="Persson P."/>
            <person name="Tunlid A."/>
        </authorList>
    </citation>
    <scope>NUCLEOTIDE SEQUENCE [LARGE SCALE GENOMIC DNA]</scope>
    <source>
        <strain evidence="2 3">CBS 146.42</strain>
    </source>
</reference>
<feature type="region of interest" description="Disordered" evidence="1">
    <location>
        <begin position="485"/>
        <end position="506"/>
    </location>
</feature>
<gene>
    <name evidence="2" type="ORF">D9756_006887</name>
</gene>
<name>A0A8H5D561_9AGAR</name>
<dbReference type="EMBL" id="JAACJO010000009">
    <property type="protein sequence ID" value="KAF5353882.1"/>
    <property type="molecule type" value="Genomic_DNA"/>
</dbReference>
<proteinExistence type="predicted"/>
<evidence type="ECO:0000313" key="3">
    <source>
        <dbReference type="Proteomes" id="UP000559027"/>
    </source>
</evidence>
<protein>
    <submittedName>
        <fullName evidence="2">Uncharacterized protein</fullName>
    </submittedName>
</protein>
<comment type="caution">
    <text evidence="2">The sequence shown here is derived from an EMBL/GenBank/DDBJ whole genome shotgun (WGS) entry which is preliminary data.</text>
</comment>
<dbReference type="Proteomes" id="UP000559027">
    <property type="component" value="Unassembled WGS sequence"/>
</dbReference>
<dbReference type="AlphaFoldDB" id="A0A8H5D561"/>
<evidence type="ECO:0000313" key="2">
    <source>
        <dbReference type="EMBL" id="KAF5353882.1"/>
    </source>
</evidence>
<accession>A0A8H5D561</accession>
<evidence type="ECO:0000256" key="1">
    <source>
        <dbReference type="SAM" id="MobiDB-lite"/>
    </source>
</evidence>
<dbReference type="OrthoDB" id="3057510at2759"/>